<comment type="similarity">
    <text evidence="1">Belongs to the LysR transcriptional regulatory family.</text>
</comment>
<dbReference type="Gene3D" id="1.10.10.10">
    <property type="entry name" value="Winged helix-like DNA-binding domain superfamily/Winged helix DNA-binding domain"/>
    <property type="match status" value="1"/>
</dbReference>
<comment type="caution">
    <text evidence="7">The sequence shown here is derived from an EMBL/GenBank/DDBJ whole genome shotgun (WGS) entry which is preliminary data.</text>
</comment>
<gene>
    <name evidence="7" type="ORF">K3174_16255</name>
</gene>
<evidence type="ECO:0000256" key="5">
    <source>
        <dbReference type="ARBA" id="ARBA00023163"/>
    </source>
</evidence>
<dbReference type="PANTHER" id="PTHR30346:SF26">
    <property type="entry name" value="HYDROGEN PEROXIDE-INDUCIBLE GENES ACTIVATOR"/>
    <property type="match status" value="1"/>
</dbReference>
<dbReference type="PROSITE" id="PS50931">
    <property type="entry name" value="HTH_LYSR"/>
    <property type="match status" value="1"/>
</dbReference>
<evidence type="ECO:0000313" key="7">
    <source>
        <dbReference type="EMBL" id="MBX7484083.1"/>
    </source>
</evidence>
<sequence length="313" mass="34215">MPTLKQISIFAKVAQTQNMGEAARGLGLSQPALSQQLLALERDLDVQLFERVPKGMQLTPGGRQLLPAALAVLGAAREFGDVADHVAKRFVGSIRFGVTPTLGPYLMPAVIKRLHQRYPGMRLFIREGIPEVQQADLAAGQLDMVLSPLPIEGRGLHIEPLFREPLHIVAPPDDPLLTVDRNSRKNYTDRTFLTLDHRHHYHRQLEDICRKLGATIMSDYEGTSLDALQQMVGSGVGLAILPELYIGSGAGGLDMVAVTDPPGWHEFRSIGAAWRSTAAFADLYVEIAEVIAAEARLKLNDVRETTSLGTSMS</sequence>
<dbReference type="Proteomes" id="UP000755104">
    <property type="component" value="Unassembled WGS sequence"/>
</dbReference>
<evidence type="ECO:0000313" key="8">
    <source>
        <dbReference type="Proteomes" id="UP000755104"/>
    </source>
</evidence>
<keyword evidence="2" id="KW-0805">Transcription regulation</keyword>
<dbReference type="Pfam" id="PF00126">
    <property type="entry name" value="HTH_1"/>
    <property type="match status" value="1"/>
</dbReference>
<keyword evidence="4" id="KW-0010">Activator</keyword>
<feature type="domain" description="HTH lysR-type" evidence="6">
    <location>
        <begin position="2"/>
        <end position="59"/>
    </location>
</feature>
<evidence type="ECO:0000256" key="3">
    <source>
        <dbReference type="ARBA" id="ARBA00023125"/>
    </source>
</evidence>
<dbReference type="InterPro" id="IPR005119">
    <property type="entry name" value="LysR_subst-bd"/>
</dbReference>
<reference evidence="7 8" key="1">
    <citation type="submission" date="2021-08" db="EMBL/GenBank/DDBJ databases">
        <title>Comparative Genomics Analysis of the Genus Qipengyuania Reveals Extensive Genetic Diversity and Metabolic Versatility, Including the Description of Fifteen Novel Species.</title>
        <authorList>
            <person name="Liu Y."/>
        </authorList>
    </citation>
    <scope>NUCLEOTIDE SEQUENCE [LARGE SCALE GENOMIC DNA]</scope>
    <source>
        <strain evidence="7 8">6D47A</strain>
    </source>
</reference>
<evidence type="ECO:0000256" key="1">
    <source>
        <dbReference type="ARBA" id="ARBA00009437"/>
    </source>
</evidence>
<protein>
    <submittedName>
        <fullName evidence="7">LysR family transcriptional regulator</fullName>
    </submittedName>
</protein>
<dbReference type="SUPFAM" id="SSF53850">
    <property type="entry name" value="Periplasmic binding protein-like II"/>
    <property type="match status" value="1"/>
</dbReference>
<dbReference type="InterPro" id="IPR036388">
    <property type="entry name" value="WH-like_DNA-bd_sf"/>
</dbReference>
<dbReference type="EMBL" id="JAIGNO010000020">
    <property type="protein sequence ID" value="MBX7484083.1"/>
    <property type="molecule type" value="Genomic_DNA"/>
</dbReference>
<dbReference type="PANTHER" id="PTHR30346">
    <property type="entry name" value="TRANSCRIPTIONAL DUAL REGULATOR HCAR-RELATED"/>
    <property type="match status" value="1"/>
</dbReference>
<dbReference type="CDD" id="cd08411">
    <property type="entry name" value="PBP2_OxyR"/>
    <property type="match status" value="1"/>
</dbReference>
<dbReference type="InterPro" id="IPR036390">
    <property type="entry name" value="WH_DNA-bd_sf"/>
</dbReference>
<keyword evidence="5" id="KW-0804">Transcription</keyword>
<keyword evidence="3" id="KW-0238">DNA-binding</keyword>
<organism evidence="7 8">
    <name type="scientific">Qipengyuania qiaonensis</name>
    <dbReference type="NCBI Taxonomy" id="2867240"/>
    <lineage>
        <taxon>Bacteria</taxon>
        <taxon>Pseudomonadati</taxon>
        <taxon>Pseudomonadota</taxon>
        <taxon>Alphaproteobacteria</taxon>
        <taxon>Sphingomonadales</taxon>
        <taxon>Erythrobacteraceae</taxon>
        <taxon>Qipengyuania</taxon>
    </lineage>
</organism>
<proteinExistence type="inferred from homology"/>
<keyword evidence="8" id="KW-1185">Reference proteome</keyword>
<accession>A0ABS7JAV8</accession>
<dbReference type="PRINTS" id="PR00039">
    <property type="entry name" value="HTHLYSR"/>
</dbReference>
<dbReference type="RefSeq" id="WP_221560492.1">
    <property type="nucleotide sequence ID" value="NZ_JAIGNO010000020.1"/>
</dbReference>
<dbReference type="InterPro" id="IPR000847">
    <property type="entry name" value="LysR_HTH_N"/>
</dbReference>
<dbReference type="SUPFAM" id="SSF46785">
    <property type="entry name" value="Winged helix' DNA-binding domain"/>
    <property type="match status" value="1"/>
</dbReference>
<evidence type="ECO:0000256" key="2">
    <source>
        <dbReference type="ARBA" id="ARBA00023015"/>
    </source>
</evidence>
<dbReference type="Pfam" id="PF03466">
    <property type="entry name" value="LysR_substrate"/>
    <property type="match status" value="1"/>
</dbReference>
<name>A0ABS7JAV8_9SPHN</name>
<evidence type="ECO:0000259" key="6">
    <source>
        <dbReference type="PROSITE" id="PS50931"/>
    </source>
</evidence>
<dbReference type="Gene3D" id="3.40.190.10">
    <property type="entry name" value="Periplasmic binding protein-like II"/>
    <property type="match status" value="2"/>
</dbReference>
<evidence type="ECO:0000256" key="4">
    <source>
        <dbReference type="ARBA" id="ARBA00023159"/>
    </source>
</evidence>